<gene>
    <name evidence="1" type="ORF">AFUS01_LOCUS17636</name>
</gene>
<name>A0A8J2JWQ1_9HEXA</name>
<dbReference type="EMBL" id="CAJVCH010170053">
    <property type="protein sequence ID" value="CAG7728888.1"/>
    <property type="molecule type" value="Genomic_DNA"/>
</dbReference>
<keyword evidence="2" id="KW-1185">Reference proteome</keyword>
<evidence type="ECO:0000313" key="1">
    <source>
        <dbReference type="EMBL" id="CAG7728888.1"/>
    </source>
</evidence>
<accession>A0A8J2JWQ1</accession>
<evidence type="ECO:0000313" key="2">
    <source>
        <dbReference type="Proteomes" id="UP000708208"/>
    </source>
</evidence>
<protein>
    <submittedName>
        <fullName evidence="1">Uncharacterized protein</fullName>
    </submittedName>
</protein>
<dbReference type="OrthoDB" id="191601at2759"/>
<proteinExistence type="predicted"/>
<dbReference type="InterPro" id="IPR008551">
    <property type="entry name" value="TANGO2"/>
</dbReference>
<dbReference type="Pfam" id="PF05742">
    <property type="entry name" value="TANGO2"/>
    <property type="match status" value="1"/>
</dbReference>
<sequence length="93" mass="11001">CGLLNILKDSYRFYPDPAMKTLATARTDEFAEGISSRFVHIPWKNYGSRTHTIILVDRWNNVKYMEWTMEEPILDPMNAVWAKTMLEFELENQ</sequence>
<feature type="non-terminal residue" evidence="1">
    <location>
        <position position="1"/>
    </location>
</feature>
<organism evidence="1 2">
    <name type="scientific">Allacma fusca</name>
    <dbReference type="NCBI Taxonomy" id="39272"/>
    <lineage>
        <taxon>Eukaryota</taxon>
        <taxon>Metazoa</taxon>
        <taxon>Ecdysozoa</taxon>
        <taxon>Arthropoda</taxon>
        <taxon>Hexapoda</taxon>
        <taxon>Collembola</taxon>
        <taxon>Symphypleona</taxon>
        <taxon>Sminthuridae</taxon>
        <taxon>Allacma</taxon>
    </lineage>
</organism>
<dbReference type="Proteomes" id="UP000708208">
    <property type="component" value="Unassembled WGS sequence"/>
</dbReference>
<reference evidence="1" key="1">
    <citation type="submission" date="2021-06" db="EMBL/GenBank/DDBJ databases">
        <authorList>
            <person name="Hodson N. C."/>
            <person name="Mongue J. A."/>
            <person name="Jaron S. K."/>
        </authorList>
    </citation>
    <scope>NUCLEOTIDE SEQUENCE</scope>
</reference>
<comment type="caution">
    <text evidence="1">The sequence shown here is derived from an EMBL/GenBank/DDBJ whole genome shotgun (WGS) entry which is preliminary data.</text>
</comment>
<dbReference type="AlphaFoldDB" id="A0A8J2JWQ1"/>